<evidence type="ECO:0000313" key="9">
    <source>
        <dbReference type="Proteomes" id="UP000177349"/>
    </source>
</evidence>
<dbReference type="SMART" id="SM00562">
    <property type="entry name" value="NDK"/>
    <property type="match status" value="1"/>
</dbReference>
<evidence type="ECO:0000313" key="8">
    <source>
        <dbReference type="EMBL" id="OGY90764.1"/>
    </source>
</evidence>
<dbReference type="EMBL" id="MHKN01000057">
    <property type="protein sequence ID" value="OGY90764.1"/>
    <property type="molecule type" value="Genomic_DNA"/>
</dbReference>
<evidence type="ECO:0000256" key="1">
    <source>
        <dbReference type="ARBA" id="ARBA00001946"/>
    </source>
</evidence>
<organism evidence="8 9">
    <name type="scientific">Candidatus Komeilibacteria bacterium RIFCSPLOWO2_01_FULL_53_11</name>
    <dbReference type="NCBI Taxonomy" id="1798552"/>
    <lineage>
        <taxon>Bacteria</taxon>
        <taxon>Candidatus Komeiliibacteriota</taxon>
    </lineage>
</organism>
<dbReference type="AlphaFoldDB" id="A0A1G2BNR2"/>
<protein>
    <recommendedName>
        <fullName evidence="3">nucleoside-diphosphate kinase</fullName>
        <ecNumber evidence="3">2.7.4.6</ecNumber>
    </recommendedName>
</protein>
<evidence type="ECO:0000259" key="7">
    <source>
        <dbReference type="SMART" id="SM00562"/>
    </source>
</evidence>
<sequence>MTAKGTSLIERSVVLIKPDAVKRGLAGEIIGRLEKSGLKIIAMKMVWADKGLVAKHYPDDREELLRGIGEKTLSTYEKYGKDPKEELGTMDPLEIGRMVNQWNMEFLSSGPVVAIIFEGLHAIDNIRMAVGNTLPVFAQPGTIRGDFSLDSPAMANSRKRSVRNLVHASGNAEEAQYEAQLWFHEKEIHSYKRADEDVMFG</sequence>
<dbReference type="Gene3D" id="3.30.70.141">
    <property type="entry name" value="Nucleoside diphosphate kinase-like domain"/>
    <property type="match status" value="1"/>
</dbReference>
<comment type="cofactor">
    <cofactor evidence="1">
        <name>Mg(2+)</name>
        <dbReference type="ChEBI" id="CHEBI:18420"/>
    </cofactor>
</comment>
<gene>
    <name evidence="8" type="ORF">A3B31_00095</name>
</gene>
<dbReference type="InterPro" id="IPR034907">
    <property type="entry name" value="NDK-like_dom"/>
</dbReference>
<evidence type="ECO:0000256" key="4">
    <source>
        <dbReference type="ARBA" id="ARBA00022679"/>
    </source>
</evidence>
<proteinExistence type="inferred from homology"/>
<dbReference type="GO" id="GO:0004550">
    <property type="term" value="F:nucleoside diphosphate kinase activity"/>
    <property type="evidence" value="ECO:0007669"/>
    <property type="project" value="UniProtKB-EC"/>
</dbReference>
<dbReference type="EC" id="2.7.4.6" evidence="3"/>
<evidence type="ECO:0000256" key="5">
    <source>
        <dbReference type="ARBA" id="ARBA00022777"/>
    </source>
</evidence>
<evidence type="ECO:0000256" key="6">
    <source>
        <dbReference type="PROSITE-ProRule" id="PRU00706"/>
    </source>
</evidence>
<dbReference type="SUPFAM" id="SSF54919">
    <property type="entry name" value="Nucleoside diphosphate kinase, NDK"/>
    <property type="match status" value="1"/>
</dbReference>
<reference evidence="8 9" key="1">
    <citation type="journal article" date="2016" name="Nat. Commun.">
        <title>Thousands of microbial genomes shed light on interconnected biogeochemical processes in an aquifer system.</title>
        <authorList>
            <person name="Anantharaman K."/>
            <person name="Brown C.T."/>
            <person name="Hug L.A."/>
            <person name="Sharon I."/>
            <person name="Castelle C.J."/>
            <person name="Probst A.J."/>
            <person name="Thomas B.C."/>
            <person name="Singh A."/>
            <person name="Wilkins M.J."/>
            <person name="Karaoz U."/>
            <person name="Brodie E.L."/>
            <person name="Williams K.H."/>
            <person name="Hubbard S.S."/>
            <person name="Banfield J.F."/>
        </authorList>
    </citation>
    <scope>NUCLEOTIDE SEQUENCE [LARGE SCALE GENOMIC DNA]</scope>
</reference>
<dbReference type="PANTHER" id="PTHR11349">
    <property type="entry name" value="NUCLEOSIDE DIPHOSPHATE KINASE"/>
    <property type="match status" value="1"/>
</dbReference>
<comment type="similarity">
    <text evidence="2 6">Belongs to the NDK family.</text>
</comment>
<feature type="domain" description="Nucleoside diphosphate kinase-like" evidence="7">
    <location>
        <begin position="9"/>
        <end position="190"/>
    </location>
</feature>
<keyword evidence="5 8" id="KW-0418">Kinase</keyword>
<comment type="caution">
    <text evidence="6">Lacks conserved residue(s) required for the propagation of feature annotation.</text>
</comment>
<comment type="caution">
    <text evidence="8">The sequence shown here is derived from an EMBL/GenBank/DDBJ whole genome shotgun (WGS) entry which is preliminary data.</text>
</comment>
<dbReference type="Pfam" id="PF00334">
    <property type="entry name" value="NDK"/>
    <property type="match status" value="2"/>
</dbReference>
<dbReference type="InterPro" id="IPR036850">
    <property type="entry name" value="NDK-like_dom_sf"/>
</dbReference>
<name>A0A1G2BNR2_9BACT</name>
<accession>A0A1G2BNR2</accession>
<keyword evidence="4" id="KW-0808">Transferase</keyword>
<dbReference type="PROSITE" id="PS51374">
    <property type="entry name" value="NDPK_LIKE"/>
    <property type="match status" value="1"/>
</dbReference>
<evidence type="ECO:0000256" key="3">
    <source>
        <dbReference type="ARBA" id="ARBA00012966"/>
    </source>
</evidence>
<dbReference type="Proteomes" id="UP000177349">
    <property type="component" value="Unassembled WGS sequence"/>
</dbReference>
<evidence type="ECO:0000256" key="2">
    <source>
        <dbReference type="ARBA" id="ARBA00008142"/>
    </source>
</evidence>